<feature type="transmembrane region" description="Helical" evidence="1">
    <location>
        <begin position="28"/>
        <end position="45"/>
    </location>
</feature>
<gene>
    <name evidence="2" type="ORF">J5A58_04235</name>
</gene>
<accession>A0ABX7XMF9</accession>
<reference evidence="2 3" key="1">
    <citation type="submission" date="2021-03" db="EMBL/GenBank/DDBJ databases">
        <title>Human Oral Microbial Genomes.</title>
        <authorList>
            <person name="Johnston C.D."/>
            <person name="Chen T."/>
            <person name="Dewhirst F.E."/>
        </authorList>
    </citation>
    <scope>NUCLEOTIDE SEQUENCE [LARGE SCALE GENOMIC DNA]</scope>
    <source>
        <strain evidence="2 3">F0054</strain>
    </source>
</reference>
<dbReference type="EMBL" id="CP072361">
    <property type="protein sequence ID" value="QUB74766.1"/>
    <property type="molecule type" value="Genomic_DNA"/>
</dbReference>
<evidence type="ECO:0000313" key="3">
    <source>
        <dbReference type="Proteomes" id="UP000682195"/>
    </source>
</evidence>
<evidence type="ECO:0000313" key="2">
    <source>
        <dbReference type="EMBL" id="QUB74766.1"/>
    </source>
</evidence>
<evidence type="ECO:0000256" key="1">
    <source>
        <dbReference type="SAM" id="Phobius"/>
    </source>
</evidence>
<keyword evidence="1" id="KW-1133">Transmembrane helix</keyword>
<protein>
    <recommendedName>
        <fullName evidence="4">Sulfate transporter</fullName>
    </recommendedName>
</protein>
<keyword evidence="3" id="KW-1185">Reference proteome</keyword>
<proteinExistence type="predicted"/>
<evidence type="ECO:0008006" key="4">
    <source>
        <dbReference type="Google" id="ProtNLM"/>
    </source>
</evidence>
<sequence>MENLQYFVGLLAVLVIGILFIKKITGCIFRIIVTVVILAVAYWVLTGSHVL</sequence>
<dbReference type="Proteomes" id="UP000682195">
    <property type="component" value="Chromosome 1"/>
</dbReference>
<name>A0ABX7XMF9_9BACT</name>
<dbReference type="RefSeq" id="WP_211806931.1">
    <property type="nucleotide sequence ID" value="NZ_CP072361.1"/>
</dbReference>
<organism evidence="2 3">
    <name type="scientific">Prevotella melaninogenica</name>
    <dbReference type="NCBI Taxonomy" id="28132"/>
    <lineage>
        <taxon>Bacteria</taxon>
        <taxon>Pseudomonadati</taxon>
        <taxon>Bacteroidota</taxon>
        <taxon>Bacteroidia</taxon>
        <taxon>Bacteroidales</taxon>
        <taxon>Prevotellaceae</taxon>
        <taxon>Prevotella</taxon>
    </lineage>
</organism>
<keyword evidence="1" id="KW-0812">Transmembrane</keyword>
<feature type="transmembrane region" description="Helical" evidence="1">
    <location>
        <begin position="6"/>
        <end position="21"/>
    </location>
</feature>
<keyword evidence="1" id="KW-0472">Membrane</keyword>